<accession>A0A3S0R5X1</accession>
<dbReference type="EMBL" id="RYYV01000002">
    <property type="protein sequence ID" value="RUL78951.1"/>
    <property type="molecule type" value="Genomic_DNA"/>
</dbReference>
<evidence type="ECO:0000313" key="1">
    <source>
        <dbReference type="EMBL" id="RUL78951.1"/>
    </source>
</evidence>
<proteinExistence type="predicted"/>
<gene>
    <name evidence="1" type="ORF">EKH80_03895</name>
</gene>
<sequence length="106" mass="12360">MICNDHTTHERPSELFWLINEPQLPSDPKQAKRHTYQMRIAGTSLAMCVIRNLLRHHDAYRRKKATLTPSDAEAWPLSPTQLQGLRAALYFLRIHSDQLLKAERDE</sequence>
<protein>
    <submittedName>
        <fullName evidence="1">Uncharacterized protein</fullName>
    </submittedName>
</protein>
<organism evidence="1 2">
    <name type="scientific">Dyella choica</name>
    <dbReference type="NCBI Taxonomy" id="1927959"/>
    <lineage>
        <taxon>Bacteria</taxon>
        <taxon>Pseudomonadati</taxon>
        <taxon>Pseudomonadota</taxon>
        <taxon>Gammaproteobacteria</taxon>
        <taxon>Lysobacterales</taxon>
        <taxon>Rhodanobacteraceae</taxon>
        <taxon>Dyella</taxon>
    </lineage>
</organism>
<comment type="caution">
    <text evidence="1">The sequence shown here is derived from an EMBL/GenBank/DDBJ whole genome shotgun (WGS) entry which is preliminary data.</text>
</comment>
<reference evidence="1 2" key="1">
    <citation type="submission" date="2018-12" db="EMBL/GenBank/DDBJ databases">
        <title>Dyella dinghuensis sp. nov. DHOA06 and Dyella choica sp. nov. 4M-K27, isolated from forest soil.</title>
        <authorList>
            <person name="Qiu L.-H."/>
            <person name="Gao Z.-H."/>
        </authorList>
    </citation>
    <scope>NUCLEOTIDE SEQUENCE [LARGE SCALE GENOMIC DNA]</scope>
    <source>
        <strain evidence="1 2">4M-K27</strain>
    </source>
</reference>
<evidence type="ECO:0000313" key="2">
    <source>
        <dbReference type="Proteomes" id="UP000274358"/>
    </source>
</evidence>
<dbReference type="RefSeq" id="WP_126683408.1">
    <property type="nucleotide sequence ID" value="NZ_RYYV01000002.1"/>
</dbReference>
<name>A0A3S0R5X1_9GAMM</name>
<dbReference type="OrthoDB" id="5963528at2"/>
<dbReference type="Proteomes" id="UP000274358">
    <property type="component" value="Unassembled WGS sequence"/>
</dbReference>
<keyword evidence="2" id="KW-1185">Reference proteome</keyword>
<dbReference type="AlphaFoldDB" id="A0A3S0R5X1"/>